<evidence type="ECO:0000256" key="1">
    <source>
        <dbReference type="ARBA" id="ARBA00022612"/>
    </source>
</evidence>
<comment type="caution">
    <text evidence="3">The sequence shown here is derived from an EMBL/GenBank/DDBJ whole genome shotgun (WGS) entry which is preliminary data.</text>
</comment>
<dbReference type="AlphaFoldDB" id="A0A3R9XSL6"/>
<dbReference type="NCBIfam" id="TIGR01630">
    <property type="entry name" value="psiM2_ORF9"/>
    <property type="match status" value="1"/>
</dbReference>
<sequence length="263" mass="31391">MQRLHNNDLSGYLLKNQNWEYLKIPVISQNDEKIHYHKFSYFRKKGELLCDKREGKNEINFLKKELGEYAFSAQYQQNPTNINNGYIKRSWIQRYSKKLNFNFIYQSWDTAIKTGINNDYSICTSWGVTNNAYYLIDVFKRKLNYTDLKNIIVEKHAEFNPNGVIIEDKASGQQLIQDLKQISQIPIVKFLPKNSKFIRFISVLSIFESEKIYLPKNSTWLSEFEAEILSFPESEHDDQTDSMVQFLMWHKNYRNLKPKIRRL</sequence>
<dbReference type="Gene3D" id="3.30.420.240">
    <property type="match status" value="1"/>
</dbReference>
<organism evidence="3 4">
    <name type="scientific">Candidatus Aquarickettsia rohweri</name>
    <dbReference type="NCBI Taxonomy" id="2602574"/>
    <lineage>
        <taxon>Bacteria</taxon>
        <taxon>Pseudomonadati</taxon>
        <taxon>Pseudomonadota</taxon>
        <taxon>Alphaproteobacteria</taxon>
        <taxon>Rickettsiales</taxon>
        <taxon>Candidatus Midichloriaceae</taxon>
        <taxon>Candidatus Aquarickettsia</taxon>
    </lineage>
</organism>
<protein>
    <recommendedName>
        <fullName evidence="2">Terminase large subunit gp17-like C-terminal domain-containing protein</fullName>
    </recommendedName>
</protein>
<name>A0A3R9XSL6_9RICK</name>
<dbReference type="InterPro" id="IPR006517">
    <property type="entry name" value="Phage_terminase_lsu-like_C"/>
</dbReference>
<reference evidence="4" key="1">
    <citation type="submission" date="2018-11" db="EMBL/GenBank/DDBJ databases">
        <title>Phylogenetic, genomic, and biogeographic characterization of a novel and ubiquitous marine invertebrate-associated Rickettsiales parasite, Candidatus Marinoinvertebrata rohwerii, gen. nov., sp. nov.</title>
        <authorList>
            <person name="Klinges J.G."/>
            <person name="Rosales S.M."/>
            <person name="Mcminds R."/>
            <person name="Shaver E.C."/>
            <person name="Shantz A."/>
            <person name="Peters E.C."/>
            <person name="Burkepile D.E."/>
            <person name="Silliman B.R."/>
            <person name="Vega Thurber R.L."/>
        </authorList>
    </citation>
    <scope>NUCLEOTIDE SEQUENCE [LARGE SCALE GENOMIC DNA]</scope>
    <source>
        <strain evidence="4">a_cerv_44</strain>
    </source>
</reference>
<feature type="domain" description="Terminase large subunit gp17-like C-terminal" evidence="2">
    <location>
        <begin position="107"/>
        <end position="248"/>
    </location>
</feature>
<dbReference type="InterPro" id="IPR035421">
    <property type="entry name" value="Terminase_6C"/>
</dbReference>
<evidence type="ECO:0000259" key="2">
    <source>
        <dbReference type="Pfam" id="PF17289"/>
    </source>
</evidence>
<evidence type="ECO:0000313" key="3">
    <source>
        <dbReference type="EMBL" id="RST63862.1"/>
    </source>
</evidence>
<evidence type="ECO:0000313" key="4">
    <source>
        <dbReference type="Proteomes" id="UP000279470"/>
    </source>
</evidence>
<keyword evidence="1" id="KW-1188">Viral release from host cell</keyword>
<keyword evidence="4" id="KW-1185">Reference proteome</keyword>
<dbReference type="Proteomes" id="UP000279470">
    <property type="component" value="Unassembled WGS sequence"/>
</dbReference>
<dbReference type="Pfam" id="PF17289">
    <property type="entry name" value="Terminase_6C"/>
    <property type="match status" value="1"/>
</dbReference>
<dbReference type="RefSeq" id="WP_126045029.1">
    <property type="nucleotide sequence ID" value="NZ_RXFM01000071.1"/>
</dbReference>
<gene>
    <name evidence="3" type="ORF">EIC27_05090</name>
</gene>
<dbReference type="EMBL" id="RXFM01000071">
    <property type="protein sequence ID" value="RST63862.1"/>
    <property type="molecule type" value="Genomic_DNA"/>
</dbReference>
<accession>A0A3R9XSL6</accession>
<proteinExistence type="predicted"/>
<dbReference type="OrthoDB" id="9771580at2"/>